<dbReference type="PROSITE" id="PS51704">
    <property type="entry name" value="GP_PDE"/>
    <property type="match status" value="1"/>
</dbReference>
<dbReference type="Gene3D" id="3.20.20.190">
    <property type="entry name" value="Phosphatidylinositol (PI) phosphodiesterase"/>
    <property type="match status" value="1"/>
</dbReference>
<dbReference type="InterPro" id="IPR017946">
    <property type="entry name" value="PLC-like_Pdiesterase_TIM-brl"/>
</dbReference>
<sequence length="230" mass="26690">MKILGHRGIPVLFKENTLPSLIRAIEYGADGIETDVRLTKDGVPVLIHDEDLKHFCGEDVKVRDLNLSELKKFSFDGLNVPTLEEFLSIVPKGKCLNLEIKEYEAGEMTVKLSKDYDGEVIYSSFDHRLINELKAKYPQLKFGYLFGREHLNISQEEFIGLFKFNTYSAHLPIFGYSERPELFKIILPKLKEIGIKIVFWTVNSKEDIKQIEMYIDYLITDDIRVFFESQ</sequence>
<dbReference type="InterPro" id="IPR030395">
    <property type="entry name" value="GP_PDE_dom"/>
</dbReference>
<dbReference type="EMBL" id="DRXW01000309">
    <property type="protein sequence ID" value="HHR34319.1"/>
    <property type="molecule type" value="Genomic_DNA"/>
</dbReference>
<feature type="domain" description="GP-PDE" evidence="1">
    <location>
        <begin position="1"/>
        <end position="230"/>
    </location>
</feature>
<name>A0A7C5U3F7_9BACT</name>
<proteinExistence type="predicted"/>
<evidence type="ECO:0000259" key="1">
    <source>
        <dbReference type="PROSITE" id="PS51704"/>
    </source>
</evidence>
<dbReference type="PANTHER" id="PTHR46211">
    <property type="entry name" value="GLYCEROPHOSPHORYL DIESTER PHOSPHODIESTERASE"/>
    <property type="match status" value="1"/>
</dbReference>
<accession>A0A7C5U3F7</accession>
<gene>
    <name evidence="2" type="ORF">ENM46_05175</name>
</gene>
<dbReference type="AlphaFoldDB" id="A0A7C5U3F7"/>
<dbReference type="GO" id="GO:0008081">
    <property type="term" value="F:phosphoric diester hydrolase activity"/>
    <property type="evidence" value="ECO:0007669"/>
    <property type="project" value="InterPro"/>
</dbReference>
<protein>
    <submittedName>
        <fullName evidence="2">Glycerophosphodiester phosphodiesterase</fullName>
    </submittedName>
</protein>
<evidence type="ECO:0000313" key="2">
    <source>
        <dbReference type="EMBL" id="HHR34319.1"/>
    </source>
</evidence>
<organism evidence="2">
    <name type="scientific">Fervidobacterium nodosum</name>
    <dbReference type="NCBI Taxonomy" id="2424"/>
    <lineage>
        <taxon>Bacteria</taxon>
        <taxon>Thermotogati</taxon>
        <taxon>Thermotogota</taxon>
        <taxon>Thermotogae</taxon>
        <taxon>Thermotogales</taxon>
        <taxon>Fervidobacteriaceae</taxon>
        <taxon>Fervidobacterium</taxon>
    </lineage>
</organism>
<reference evidence="2" key="1">
    <citation type="journal article" date="2020" name="mSystems">
        <title>Genome- and Community-Level Interaction Insights into Carbon Utilization and Element Cycling Functions of Hydrothermarchaeota in Hydrothermal Sediment.</title>
        <authorList>
            <person name="Zhou Z."/>
            <person name="Liu Y."/>
            <person name="Xu W."/>
            <person name="Pan J."/>
            <person name="Luo Z.H."/>
            <person name="Li M."/>
        </authorList>
    </citation>
    <scope>NUCLEOTIDE SEQUENCE [LARGE SCALE GENOMIC DNA]</scope>
    <source>
        <strain evidence="2">SpSt-1088</strain>
    </source>
</reference>
<dbReference type="PANTHER" id="PTHR46211:SF1">
    <property type="entry name" value="GLYCEROPHOSPHODIESTER PHOSPHODIESTERASE, CYTOPLASMIC"/>
    <property type="match status" value="1"/>
</dbReference>
<dbReference type="GO" id="GO:0006629">
    <property type="term" value="P:lipid metabolic process"/>
    <property type="evidence" value="ECO:0007669"/>
    <property type="project" value="InterPro"/>
</dbReference>
<dbReference type="Pfam" id="PF03009">
    <property type="entry name" value="GDPD"/>
    <property type="match status" value="1"/>
</dbReference>
<comment type="caution">
    <text evidence="2">The sequence shown here is derived from an EMBL/GenBank/DDBJ whole genome shotgun (WGS) entry which is preliminary data.</text>
</comment>
<dbReference type="SUPFAM" id="SSF51695">
    <property type="entry name" value="PLC-like phosphodiesterases"/>
    <property type="match status" value="1"/>
</dbReference>